<proteinExistence type="predicted"/>
<gene>
    <name evidence="1" type="ORF">ACFQGR_03530</name>
</gene>
<accession>A0ABW1RSQ8</accession>
<organism evidence="1 2">
    <name type="scientific">Weissella sagaensis</name>
    <dbReference type="NCBI Taxonomy" id="2559928"/>
    <lineage>
        <taxon>Bacteria</taxon>
        <taxon>Bacillati</taxon>
        <taxon>Bacillota</taxon>
        <taxon>Bacilli</taxon>
        <taxon>Lactobacillales</taxon>
        <taxon>Lactobacillaceae</taxon>
        <taxon>Weissella</taxon>
    </lineage>
</organism>
<evidence type="ECO:0000313" key="1">
    <source>
        <dbReference type="EMBL" id="MFC6178468.1"/>
    </source>
</evidence>
<dbReference type="EMBL" id="JBHSSG010000009">
    <property type="protein sequence ID" value="MFC6178468.1"/>
    <property type="molecule type" value="Genomic_DNA"/>
</dbReference>
<dbReference type="Proteomes" id="UP001596158">
    <property type="component" value="Unassembled WGS sequence"/>
</dbReference>
<name>A0ABW1RSQ8_9LACO</name>
<reference evidence="2" key="1">
    <citation type="journal article" date="2019" name="Int. J. Syst. Evol. Microbiol.">
        <title>The Global Catalogue of Microorganisms (GCM) 10K type strain sequencing project: providing services to taxonomists for standard genome sequencing and annotation.</title>
        <authorList>
            <consortium name="The Broad Institute Genomics Platform"/>
            <consortium name="The Broad Institute Genome Sequencing Center for Infectious Disease"/>
            <person name="Wu L."/>
            <person name="Ma J."/>
        </authorList>
    </citation>
    <scope>NUCLEOTIDE SEQUENCE [LARGE SCALE GENOMIC DNA]</scope>
    <source>
        <strain evidence="2">CCM 8924</strain>
    </source>
</reference>
<comment type="caution">
    <text evidence="1">The sequence shown here is derived from an EMBL/GenBank/DDBJ whole genome shotgun (WGS) entry which is preliminary data.</text>
</comment>
<evidence type="ECO:0000313" key="2">
    <source>
        <dbReference type="Proteomes" id="UP001596158"/>
    </source>
</evidence>
<dbReference type="RefSeq" id="WP_137600868.1">
    <property type="nucleotide sequence ID" value="NZ_BJDT01000009.1"/>
</dbReference>
<keyword evidence="2" id="KW-1185">Reference proteome</keyword>
<sequence length="145" mass="16027">MKFVDNNNAEVKLKPAGNLPGYEISISEDVIIESPLSNPFFQGLKGINILQIPKKIKGFRNNSDLQQLLDPIKINTGIKSILQEGEFVLFQPNNEALTICKLQGSTQLFKTGEDISPLLVNYGLHDAKLKKDMVIGTVIVLHAII</sequence>
<protein>
    <submittedName>
        <fullName evidence="1">Uncharacterized protein</fullName>
    </submittedName>
</protein>